<proteinExistence type="predicted"/>
<dbReference type="EMBL" id="FOOQ01000002">
    <property type="protein sequence ID" value="SFG40475.1"/>
    <property type="molecule type" value="Genomic_DNA"/>
</dbReference>
<dbReference type="RefSeq" id="WP_092891617.1">
    <property type="nucleotide sequence ID" value="NZ_FOOQ01000002.1"/>
</dbReference>
<dbReference type="AlphaFoldDB" id="A0A1I2RIJ2"/>
<sequence>MFGRSKQSPDFRITHDSDPSETLLVGLSSFGFAGLTAADYLVNHLNLEQQGHLTVEGLPAITPFEDGRPRHHTRLFSRDDLDVTVLVGDLFVPAAVGQTFADAIAEWTAANGVEEIGVLAGVPVPHGPDGHQTYFVATDGYRERRLDDSDVRPMGKGFLDGVNAALVERGLTSPLEVAVYVTPVHAQAPDVEASIRLVEAVESVYGLGIDSAPLEAFAAEVRQHYSELAERMQEREGELPEDRMYM</sequence>
<dbReference type="InterPro" id="IPR038389">
    <property type="entry name" value="PSMG2_sf"/>
</dbReference>
<dbReference type="OrthoDB" id="165933at2157"/>
<evidence type="ECO:0000313" key="1">
    <source>
        <dbReference type="EMBL" id="SFG40475.1"/>
    </source>
</evidence>
<evidence type="ECO:0000313" key="2">
    <source>
        <dbReference type="Proteomes" id="UP000198876"/>
    </source>
</evidence>
<protein>
    <recommendedName>
        <fullName evidence="3">PAC2 family protein</fullName>
    </recommendedName>
</protein>
<gene>
    <name evidence="1" type="ORF">SAMN04488063_1934</name>
</gene>
<accession>A0A1I2RIJ2</accession>
<dbReference type="SUPFAM" id="SSF159659">
    <property type="entry name" value="Cgl1923-like"/>
    <property type="match status" value="1"/>
</dbReference>
<name>A0A1I2RIJ2_9EURY</name>
<keyword evidence="2" id="KW-1185">Reference proteome</keyword>
<dbReference type="PANTHER" id="PTHR35610:SF3">
    <property type="entry name" value="PROTEASOME ASSEMBLY CHAPERONE FAMILY PROTEIN"/>
    <property type="match status" value="1"/>
</dbReference>
<dbReference type="STRING" id="553467.SAMN04488063_1934"/>
<reference evidence="2" key="1">
    <citation type="submission" date="2016-10" db="EMBL/GenBank/DDBJ databases">
        <authorList>
            <person name="Varghese N."/>
            <person name="Submissions S."/>
        </authorList>
    </citation>
    <scope>NUCLEOTIDE SEQUENCE [LARGE SCALE GENOMIC DNA]</scope>
    <source>
        <strain evidence="2">CGMCC 1.7739</strain>
    </source>
</reference>
<dbReference type="PANTHER" id="PTHR35610">
    <property type="entry name" value="3-ISOPROPYLMALATE DEHYDRATASE-RELATED"/>
    <property type="match status" value="1"/>
</dbReference>
<dbReference type="InterPro" id="IPR019151">
    <property type="entry name" value="Proteasome_assmbl_chaperone_2"/>
</dbReference>
<evidence type="ECO:0008006" key="3">
    <source>
        <dbReference type="Google" id="ProtNLM"/>
    </source>
</evidence>
<dbReference type="Gene3D" id="3.40.50.10900">
    <property type="entry name" value="PAC-like subunit"/>
    <property type="match status" value="1"/>
</dbReference>
<dbReference type="Pfam" id="PF09754">
    <property type="entry name" value="PAC2"/>
    <property type="match status" value="1"/>
</dbReference>
<organism evidence="1 2">
    <name type="scientific">Halopelagius inordinatus</name>
    <dbReference type="NCBI Taxonomy" id="553467"/>
    <lineage>
        <taxon>Archaea</taxon>
        <taxon>Methanobacteriati</taxon>
        <taxon>Methanobacteriota</taxon>
        <taxon>Stenosarchaea group</taxon>
        <taxon>Halobacteria</taxon>
        <taxon>Halobacteriales</taxon>
        <taxon>Haloferacaceae</taxon>
    </lineage>
</organism>
<dbReference type="Proteomes" id="UP000198876">
    <property type="component" value="Unassembled WGS sequence"/>
</dbReference>